<gene>
    <name evidence="3" type="ORF">IV203_009281</name>
</gene>
<reference evidence="3" key="2">
    <citation type="submission" date="2021-04" db="EMBL/GenBank/DDBJ databases">
        <authorList>
            <person name="Podell S."/>
        </authorList>
    </citation>
    <scope>NUCLEOTIDE SEQUENCE</scope>
    <source>
        <strain evidence="3">Hildebrandi</strain>
    </source>
</reference>
<feature type="coiled-coil region" evidence="1">
    <location>
        <begin position="838"/>
        <end position="886"/>
    </location>
</feature>
<feature type="compositionally biased region" description="Low complexity" evidence="2">
    <location>
        <begin position="1222"/>
        <end position="1270"/>
    </location>
</feature>
<feature type="compositionally biased region" description="Polar residues" evidence="2">
    <location>
        <begin position="143"/>
        <end position="158"/>
    </location>
</feature>
<feature type="compositionally biased region" description="Basic and acidic residues" evidence="2">
    <location>
        <begin position="592"/>
        <end position="607"/>
    </location>
</feature>
<sequence length="1455" mass="164010">MGNDERESSEEGGKERPVAQSHTNFTDEDDVPLSKLIPQIRVEGDGENGSAGRDETNTGESKSGERSNDVNVSSNKEVDEEDPEASPSATTENETIGDKSNLTADTTTSKEQARENNEDSNESPNQVTQTSAEVHASEDENVLVTTNENDVFQNNPSSDDNEVDRGEATSREKNQNGKDEIMDSGDKNEPKDVEMVDEGTDAVIDKEEMCTDRKTLGSQKAVELSSDNQMDIDQTDDAVHDSKAKQKAHLSDHDDDTNHVHPSDDRREAKIDLDSDGEDVYEAFNKKSSVFASNRKKKTPLRIVIAGVSGVAAPSVPIKLSAVKSITDLSPPAKDITREGTFSCDFTEVEKELEESLKFFEQPHEDQDLLFVEFQRKEQKAKLDDVLKKLNEEEEAGKREIEIIVSQQLKEKQISTEKSVEKYKLKTAAEEKKELAKLQQLYDEKCKSNQSKIDQGVMVLRKRNADETKKLMQQHRLQVQHRQVSQEQANAEWSQLSERLQGKHQRLMAEFAGKGEQVKQKCLAEFQRDSAKLRKIYEKKHQDLDANRHAIYTKIHTGFQQVRQRYLKRHSQTIAEKREALLRKNADLVNDKVEHQLPTREKTKSDLEEKEEKEELRPPSPIKTSAKWVQESPNEPSGAASRHKHRKAVLSQINKQLSVEIHNEGIWISQLGSEDSDKNKNNEASSQEKQHFIPWGVKARVVLESIICGEIPEECGLEGFDFGDSVSANAGHLRCVMTDLRTSDESAASQRVEAILHQELNEASKIENRMRELQTNILGTEKGIEQITKTMKELEIKLAENVKEVEKTKSHYQAFRNKFARYFGPDGKILPATNPGDKEKLNQALMKWRSALENGQKRDRAIREKIAEAKGIAQKKQSQVNQAQRTLRAMAVDVKKRRTQVDDVRSGKAKPTNRYDRGPVSDSINLLKTTAGLRRDELNTKRNSSTSNAWVQSLPSIPGSLKRSFWYKMHRRRQQIVLRPTFASLLSDLQKQVGLKLSSRGLPQEKVDSELIRAEQNYLLAIHPIAPVGETVSSSPSATTWAEPGWYLNLEVPKEDTADVILPRAAVYPLVQKNLSELCSAPGRQAASMLRCTHLRSLETPLSAIGTATSLAETNPSMTVKGPAILHDPLRMTPEEAKAAYNFVIVKSPVTKPVMQRRRSSSSKDAPPSPAKSTKRKPISAPKLDPGSKTAAAVNRKRKSAAQAENTTARAVQRRKPEVAKQQQSQQHLQHQRPMQQPIQQPVQQPIQQPIQQQMQQQPSPIQQQQMQQPQYPPMNDQAFQPRPIMTQPQHPPQLQPQPGPPRQIPMTQQQQGNQYNQFMGAMPSPIGTQQQRGSFSQFPNTPQMNQFRMMQHQQQQQQQPGQQQMNYGQHPQAMQQIPQFFPQMGQQQYPQQHMQQLSHSVIGPPGTIPMNMQSTTTNANCGQSNSGNNNMNIRQNNMPSADDQNDPLFMLKEM</sequence>
<feature type="compositionally biased region" description="Basic and acidic residues" evidence="2">
    <location>
        <begin position="237"/>
        <end position="273"/>
    </location>
</feature>
<feature type="compositionally biased region" description="Basic and acidic residues" evidence="2">
    <location>
        <begin position="1"/>
        <end position="17"/>
    </location>
</feature>
<dbReference type="OrthoDB" id="49021at2759"/>
<comment type="caution">
    <text evidence="3">The sequence shown here is derived from an EMBL/GenBank/DDBJ whole genome shotgun (WGS) entry which is preliminary data.</text>
</comment>
<dbReference type="EMBL" id="JAGRRH010000017">
    <property type="protein sequence ID" value="KAG7353232.1"/>
    <property type="molecule type" value="Genomic_DNA"/>
</dbReference>
<evidence type="ECO:0000256" key="2">
    <source>
        <dbReference type="SAM" id="MobiDB-lite"/>
    </source>
</evidence>
<dbReference type="Proteomes" id="UP000693970">
    <property type="component" value="Unassembled WGS sequence"/>
</dbReference>
<feature type="region of interest" description="Disordered" evidence="2">
    <location>
        <begin position="1152"/>
        <end position="1311"/>
    </location>
</feature>
<accession>A0A9K3PMV0</accession>
<feature type="region of interest" description="Disordered" evidence="2">
    <location>
        <begin position="592"/>
        <end position="645"/>
    </location>
</feature>
<feature type="region of interest" description="Disordered" evidence="2">
    <location>
        <begin position="897"/>
        <end position="922"/>
    </location>
</feature>
<evidence type="ECO:0000256" key="1">
    <source>
        <dbReference type="SAM" id="Coils"/>
    </source>
</evidence>
<feature type="compositionally biased region" description="Polar residues" evidence="2">
    <location>
        <begin position="87"/>
        <end position="110"/>
    </location>
</feature>
<name>A0A9K3PMV0_9STRA</name>
<keyword evidence="4" id="KW-1185">Reference proteome</keyword>
<keyword evidence="1" id="KW-0175">Coiled coil</keyword>
<proteinExistence type="predicted"/>
<evidence type="ECO:0000313" key="4">
    <source>
        <dbReference type="Proteomes" id="UP000693970"/>
    </source>
</evidence>
<evidence type="ECO:0000313" key="3">
    <source>
        <dbReference type="EMBL" id="KAG7353232.1"/>
    </source>
</evidence>
<organism evidence="3 4">
    <name type="scientific">Nitzschia inconspicua</name>
    <dbReference type="NCBI Taxonomy" id="303405"/>
    <lineage>
        <taxon>Eukaryota</taxon>
        <taxon>Sar</taxon>
        <taxon>Stramenopiles</taxon>
        <taxon>Ochrophyta</taxon>
        <taxon>Bacillariophyta</taxon>
        <taxon>Bacillariophyceae</taxon>
        <taxon>Bacillariophycidae</taxon>
        <taxon>Bacillariales</taxon>
        <taxon>Bacillariaceae</taxon>
        <taxon>Nitzschia</taxon>
    </lineage>
</organism>
<feature type="compositionally biased region" description="Basic and acidic residues" evidence="2">
    <location>
        <begin position="163"/>
        <end position="194"/>
    </location>
</feature>
<feature type="compositionally biased region" description="Basic and acidic residues" evidence="2">
    <location>
        <begin position="52"/>
        <end position="68"/>
    </location>
</feature>
<feature type="coiled-coil region" evidence="1">
    <location>
        <begin position="756"/>
        <end position="811"/>
    </location>
</feature>
<feature type="region of interest" description="Disordered" evidence="2">
    <location>
        <begin position="1"/>
        <end position="276"/>
    </location>
</feature>
<feature type="compositionally biased region" description="Polar residues" evidence="2">
    <location>
        <begin position="122"/>
        <end position="132"/>
    </location>
</feature>
<feature type="compositionally biased region" description="Basic and acidic residues" evidence="2">
    <location>
        <begin position="203"/>
        <end position="215"/>
    </location>
</feature>
<protein>
    <submittedName>
        <fullName evidence="3">Uncharacterized protein</fullName>
    </submittedName>
</protein>
<reference evidence="3" key="1">
    <citation type="journal article" date="2021" name="Sci. Rep.">
        <title>Diploid genomic architecture of Nitzschia inconspicua, an elite biomass production diatom.</title>
        <authorList>
            <person name="Oliver A."/>
            <person name="Podell S."/>
            <person name="Pinowska A."/>
            <person name="Traller J.C."/>
            <person name="Smith S.R."/>
            <person name="McClure R."/>
            <person name="Beliaev A."/>
            <person name="Bohutskyi P."/>
            <person name="Hill E.A."/>
            <person name="Rabines A."/>
            <person name="Zheng H."/>
            <person name="Allen L.Z."/>
            <person name="Kuo A."/>
            <person name="Grigoriev I.V."/>
            <person name="Allen A.E."/>
            <person name="Hazlebeck D."/>
            <person name="Allen E.E."/>
        </authorList>
    </citation>
    <scope>NUCLEOTIDE SEQUENCE</scope>
    <source>
        <strain evidence="3">Hildebrandi</strain>
    </source>
</reference>
<feature type="compositionally biased region" description="Pro residues" evidence="2">
    <location>
        <begin position="1290"/>
        <end position="1304"/>
    </location>
</feature>